<evidence type="ECO:0008006" key="4">
    <source>
        <dbReference type="Google" id="ProtNLM"/>
    </source>
</evidence>
<comment type="caution">
    <text evidence="2">The sequence shown here is derived from an EMBL/GenBank/DDBJ whole genome shotgun (WGS) entry which is preliminary data.</text>
</comment>
<feature type="chain" id="PRO_5040732388" description="DUF5666 domain-containing protein" evidence="1">
    <location>
        <begin position="27"/>
        <end position="193"/>
    </location>
</feature>
<gene>
    <name evidence="2" type="ORF">EDF85_1262</name>
</gene>
<evidence type="ECO:0000256" key="1">
    <source>
        <dbReference type="SAM" id="SignalP"/>
    </source>
</evidence>
<dbReference type="EMBL" id="RJUR01000011">
    <property type="protein sequence ID" value="ROQ53499.1"/>
    <property type="molecule type" value="Genomic_DNA"/>
</dbReference>
<dbReference type="RefSeq" id="WP_123752555.1">
    <property type="nucleotide sequence ID" value="NZ_RJUR01000011.1"/>
</dbReference>
<proteinExistence type="predicted"/>
<keyword evidence="1" id="KW-0732">Signal</keyword>
<dbReference type="AlphaFoldDB" id="A0A9X8EK74"/>
<feature type="signal peptide" evidence="1">
    <location>
        <begin position="1"/>
        <end position="26"/>
    </location>
</feature>
<evidence type="ECO:0000313" key="2">
    <source>
        <dbReference type="EMBL" id="ROQ53499.1"/>
    </source>
</evidence>
<dbReference type="Proteomes" id="UP000269115">
    <property type="component" value="Unassembled WGS sequence"/>
</dbReference>
<reference evidence="2 3" key="1">
    <citation type="submission" date="2018-11" db="EMBL/GenBank/DDBJ databases">
        <title>Genomic analyses of the natural microbiome of Caenorhabditis elegans.</title>
        <authorList>
            <person name="Samuel B."/>
        </authorList>
    </citation>
    <scope>NUCLEOTIDE SEQUENCE [LARGE SCALE GENOMIC DNA]</scope>
    <source>
        <strain evidence="2 3">BIGb0473</strain>
    </source>
</reference>
<organism evidence="2 3">
    <name type="scientific">Pseudomonas putida</name>
    <name type="common">Arthrobacter siderocapsulatus</name>
    <dbReference type="NCBI Taxonomy" id="303"/>
    <lineage>
        <taxon>Bacteria</taxon>
        <taxon>Pseudomonadati</taxon>
        <taxon>Pseudomonadota</taxon>
        <taxon>Gammaproteobacteria</taxon>
        <taxon>Pseudomonadales</taxon>
        <taxon>Pseudomonadaceae</taxon>
        <taxon>Pseudomonas</taxon>
    </lineage>
</organism>
<evidence type="ECO:0000313" key="3">
    <source>
        <dbReference type="Proteomes" id="UP000269115"/>
    </source>
</evidence>
<name>A0A9X8EK74_PSEPU</name>
<sequence>MKSIRSLAHAVALASLMTTASFAAHAAELPLGSEALQDHISTQVLAVDPGNFRVTIEGPNNSQVPIQLTKQAKDLHNLKVGDKVDITVTRAVAYVLNTSEGGAPKVTDETGTVRATKDNPNPGGEAFRQVRVTSKITAIDLDAHEVTLLPPQGKVKVVKVEDPELQARMKNLKVGQTVDVVYTEVLTVKTSRP</sequence>
<accession>A0A9X8EK74</accession>
<protein>
    <recommendedName>
        <fullName evidence="4">DUF5666 domain-containing protein</fullName>
    </recommendedName>
</protein>